<gene>
    <name evidence="2" type="ORF">CAOG_004522</name>
</gene>
<dbReference type="AlphaFoldDB" id="A0A0D2WRE3"/>
<dbReference type="Gene3D" id="3.40.50.720">
    <property type="entry name" value="NAD(P)-binding Rossmann-like Domain"/>
    <property type="match status" value="1"/>
</dbReference>
<keyword evidence="1" id="KW-1133">Transmembrane helix</keyword>
<dbReference type="InterPro" id="IPR036291">
    <property type="entry name" value="NAD(P)-bd_dom_sf"/>
</dbReference>
<dbReference type="Pfam" id="PF00106">
    <property type="entry name" value="adh_short"/>
    <property type="match status" value="1"/>
</dbReference>
<dbReference type="GO" id="GO:0000253">
    <property type="term" value="F:3-beta-hydroxysteroid 3-dehydrogenase (NADP+) activity"/>
    <property type="evidence" value="ECO:0007669"/>
    <property type="project" value="TreeGrafter"/>
</dbReference>
<dbReference type="PANTHER" id="PTHR44442:SF1">
    <property type="entry name" value="3-KETO-STEROID REDUCTASE_17-BETA-HYDROXYSTEROID DEHYDROGENASE 7"/>
    <property type="match status" value="1"/>
</dbReference>
<dbReference type="FunCoup" id="A0A0D2WRE3">
    <property type="interactions" value="53"/>
</dbReference>
<dbReference type="eggNOG" id="KOG1478">
    <property type="taxonomic scope" value="Eukaryota"/>
</dbReference>
<dbReference type="RefSeq" id="XP_004347269.1">
    <property type="nucleotide sequence ID" value="XM_004347219.2"/>
</dbReference>
<name>A0A0D2WRE3_CAPO3</name>
<keyword evidence="1" id="KW-0812">Transmembrane</keyword>
<evidence type="ECO:0000313" key="2">
    <source>
        <dbReference type="EMBL" id="KJE93778.1"/>
    </source>
</evidence>
<reference evidence="3" key="1">
    <citation type="submission" date="2011-02" db="EMBL/GenBank/DDBJ databases">
        <title>The Genome Sequence of Capsaspora owczarzaki ATCC 30864.</title>
        <authorList>
            <person name="Russ C."/>
            <person name="Cuomo C."/>
            <person name="Burger G."/>
            <person name="Gray M.W."/>
            <person name="Holland P.W.H."/>
            <person name="King N."/>
            <person name="Lang F.B.F."/>
            <person name="Roger A.J."/>
            <person name="Ruiz-Trillo I."/>
            <person name="Young S.K."/>
            <person name="Zeng Q."/>
            <person name="Gargeya S."/>
            <person name="Alvarado L."/>
            <person name="Berlin A."/>
            <person name="Chapman S.B."/>
            <person name="Chen Z."/>
            <person name="Freedman E."/>
            <person name="Gellesch M."/>
            <person name="Goldberg J."/>
            <person name="Griggs A."/>
            <person name="Gujja S."/>
            <person name="Heilman E."/>
            <person name="Heiman D."/>
            <person name="Howarth C."/>
            <person name="Mehta T."/>
            <person name="Neiman D."/>
            <person name="Pearson M."/>
            <person name="Roberts A."/>
            <person name="Saif S."/>
            <person name="Shea T."/>
            <person name="Shenoy N."/>
            <person name="Sisk P."/>
            <person name="Stolte C."/>
            <person name="Sykes S."/>
            <person name="White J."/>
            <person name="Yandava C."/>
            <person name="Haas B."/>
            <person name="Nusbaum C."/>
            <person name="Birren B."/>
        </authorList>
    </citation>
    <scope>NUCLEOTIDE SEQUENCE</scope>
    <source>
        <strain evidence="3">ATCC 30864</strain>
    </source>
</reference>
<evidence type="ECO:0000256" key="1">
    <source>
        <dbReference type="SAM" id="Phobius"/>
    </source>
</evidence>
<dbReference type="PhylomeDB" id="A0A0D2WRE3"/>
<dbReference type="InterPro" id="IPR002347">
    <property type="entry name" value="SDR_fam"/>
</dbReference>
<keyword evidence="3" id="KW-1185">Reference proteome</keyword>
<dbReference type="Proteomes" id="UP000008743">
    <property type="component" value="Unassembled WGS sequence"/>
</dbReference>
<proteinExistence type="predicted"/>
<keyword evidence="1" id="KW-0472">Membrane</keyword>
<organism evidence="2 3">
    <name type="scientific">Capsaspora owczarzaki (strain ATCC 30864)</name>
    <dbReference type="NCBI Taxonomy" id="595528"/>
    <lineage>
        <taxon>Eukaryota</taxon>
        <taxon>Filasterea</taxon>
        <taxon>Capsaspora</taxon>
    </lineage>
</organism>
<dbReference type="EMBL" id="KE346366">
    <property type="protein sequence ID" value="KJE93778.1"/>
    <property type="molecule type" value="Genomic_DNA"/>
</dbReference>
<feature type="transmembrane region" description="Helical" evidence="1">
    <location>
        <begin position="20"/>
        <end position="40"/>
    </location>
</feature>
<accession>A0A0D2WRE3</accession>
<evidence type="ECO:0000313" key="3">
    <source>
        <dbReference type="Proteomes" id="UP000008743"/>
    </source>
</evidence>
<dbReference type="InterPro" id="IPR052834">
    <property type="entry name" value="3KSR/17beta-HSD"/>
</dbReference>
<dbReference type="SUPFAM" id="SSF51735">
    <property type="entry name" value="NAD(P)-binding Rossmann-fold domains"/>
    <property type="match status" value="1"/>
</dbReference>
<dbReference type="PANTHER" id="PTHR44442">
    <property type="entry name" value="3-KETO-STEROID REDUCTASE"/>
    <property type="match status" value="1"/>
</dbReference>
<dbReference type="STRING" id="595528.A0A0D2WRE3"/>
<dbReference type="InParanoid" id="A0A0D2WRE3"/>
<dbReference type="GO" id="GO:0016125">
    <property type="term" value="P:sterol metabolic process"/>
    <property type="evidence" value="ECO:0007669"/>
    <property type="project" value="TreeGrafter"/>
</dbReference>
<dbReference type="GO" id="GO:0005789">
    <property type="term" value="C:endoplasmic reticulum membrane"/>
    <property type="evidence" value="ECO:0007669"/>
    <property type="project" value="TreeGrafter"/>
</dbReference>
<protein>
    <submittedName>
        <fullName evidence="2">Hydroxysteroid dehydrogenase 7</fullName>
    </submittedName>
</protein>
<dbReference type="OMA" id="WHNIDGY"/>
<dbReference type="OrthoDB" id="9989144at2759"/>
<sequence>MSNNSDSPVVLITGANSYRAHTLLFVLLCSLVGCVGLALAKRLVADFDGHITLVLGCRNPARATQARDAVLLASDATPASPSSSSSSSSSSLRGRPVVELLQIDVASPQSILQASREFQARFKRLDLLYLNAGVMPVNGINWGNFIASPTVLARRFVTGEGFLKQSNFDTADGLAGVFASNVLGHFMLAQELLPVLSKQPSAKIVWTSSDAANPRSLVLSDIQHRKGVDPYGASKAAIDLASLGINRKLARQSAGVNAGVTSFVTCPGLVTTQMTESFLHPIVWTLLIPILFLLRSILHNLTTVPFNGAEALVWLSHQSSASLPPQTEQPIKFKSRFTITGRRYVEFEKLKLDGSQADQMFDQLQTLATTFKQGRPASANKA</sequence>